<dbReference type="SMART" id="SM00304">
    <property type="entry name" value="HAMP"/>
    <property type="match status" value="1"/>
</dbReference>
<dbReference type="AlphaFoldDB" id="A0A317F9M9"/>
<comment type="similarity">
    <text evidence="2">Belongs to the methyl-accepting chemotaxis (MCP) protein family.</text>
</comment>
<dbReference type="GO" id="GO:0016020">
    <property type="term" value="C:membrane"/>
    <property type="evidence" value="ECO:0007669"/>
    <property type="project" value="InterPro"/>
</dbReference>
<keyword evidence="1 3" id="KW-0807">Transducer</keyword>
<evidence type="ECO:0000259" key="5">
    <source>
        <dbReference type="PROSITE" id="PS50111"/>
    </source>
</evidence>
<dbReference type="SUPFAM" id="SSF58104">
    <property type="entry name" value="Methyl-accepting chemotaxis protein (MCP) signaling domain"/>
    <property type="match status" value="1"/>
</dbReference>
<reference evidence="8" key="1">
    <citation type="submission" date="2018-05" db="EMBL/GenBank/DDBJ databases">
        <authorList>
            <person name="Du Z."/>
            <person name="Wang X."/>
        </authorList>
    </citation>
    <scope>NUCLEOTIDE SEQUENCE [LARGE SCALE GENOMIC DNA]</scope>
    <source>
        <strain evidence="8">CQN31</strain>
    </source>
</reference>
<evidence type="ECO:0000259" key="6">
    <source>
        <dbReference type="PROSITE" id="PS50885"/>
    </source>
</evidence>
<comment type="caution">
    <text evidence="7">The sequence shown here is derived from an EMBL/GenBank/DDBJ whole genome shotgun (WGS) entry which is preliminary data.</text>
</comment>
<feature type="domain" description="Methyl-accepting transducer" evidence="5">
    <location>
        <begin position="312"/>
        <end position="548"/>
    </location>
</feature>
<gene>
    <name evidence="7" type="ORF">DFH01_24725</name>
</gene>
<evidence type="ECO:0000256" key="1">
    <source>
        <dbReference type="ARBA" id="ARBA00023224"/>
    </source>
</evidence>
<proteinExistence type="inferred from homology"/>
<dbReference type="Pfam" id="PF00015">
    <property type="entry name" value="MCPsignal"/>
    <property type="match status" value="1"/>
</dbReference>
<dbReference type="RefSeq" id="WP_109873178.1">
    <property type="nucleotide sequence ID" value="NZ_QGNA01000006.1"/>
</dbReference>
<dbReference type="PANTHER" id="PTHR32089">
    <property type="entry name" value="METHYL-ACCEPTING CHEMOTAXIS PROTEIN MCPB"/>
    <property type="match status" value="1"/>
</dbReference>
<keyword evidence="4" id="KW-1133">Transmembrane helix</keyword>
<dbReference type="PROSITE" id="PS50111">
    <property type="entry name" value="CHEMOTAXIS_TRANSDUC_2"/>
    <property type="match status" value="1"/>
</dbReference>
<evidence type="ECO:0000313" key="8">
    <source>
        <dbReference type="Proteomes" id="UP000245765"/>
    </source>
</evidence>
<evidence type="ECO:0000313" key="7">
    <source>
        <dbReference type="EMBL" id="PWS34727.1"/>
    </source>
</evidence>
<dbReference type="Gene3D" id="1.10.287.950">
    <property type="entry name" value="Methyl-accepting chemotaxis protein"/>
    <property type="match status" value="1"/>
</dbReference>
<dbReference type="EMBL" id="QGNA01000006">
    <property type="protein sequence ID" value="PWS34727.1"/>
    <property type="molecule type" value="Genomic_DNA"/>
</dbReference>
<dbReference type="PANTHER" id="PTHR32089:SF112">
    <property type="entry name" value="LYSOZYME-LIKE PROTEIN-RELATED"/>
    <property type="match status" value="1"/>
</dbReference>
<dbReference type="GO" id="GO:0006935">
    <property type="term" value="P:chemotaxis"/>
    <property type="evidence" value="ECO:0007669"/>
    <property type="project" value="InterPro"/>
</dbReference>
<keyword evidence="4" id="KW-0472">Membrane</keyword>
<evidence type="ECO:0000256" key="3">
    <source>
        <dbReference type="PROSITE-ProRule" id="PRU00284"/>
    </source>
</evidence>
<dbReference type="InterPro" id="IPR004090">
    <property type="entry name" value="Chemotax_Me-accpt_rcpt"/>
</dbReference>
<sequence>MSFANLRIGAKLAALCAAFALILLVLGTAVTLKSRDTTGEITTAAEAAEALTHAARIHQEVLAIAIERYRLTENFSAAEAARNLRETARLRASVADALRNFEAIAGPKRLAALAQVREPLAAFNRTLDAALAVVADAERSNDFSAAMRQRYVTAAEPATAQLGAVRAALRGMEAASKEVAVDAEAAAQSDIAQLELTIVLVSLAGLAATILLGWLIGSRAIGRPLGAAAERLRSLADGDTDSAIPFAARRDEVGDIAGAMAVFREKLVANRAMQDAAVAEAATKAARADRVAALTRGFEAETAGVVKAVAAAATEMEATASAMAGGAEATARQAGTVRNAAGEASANVQQVAAAAEELASSVGEITRQMAESSRMAAEAVNEAGRTREAVQSLSDKASRIGEVVRLISEIAAQTNLLALNATIEAARAGEAGKGFAVVASEVKSLAAQTGRATEEIAGQIQAVQGETARVVAAIGAVGQVIERINEIATAIAAAVEEQGAATAEIARNVNQAAQGTGTVTASIAGVDEAAAQSGAAATQVQAAARELSRGAEALRGQIDRFLEQMRAA</sequence>
<feature type="domain" description="HAMP" evidence="6">
    <location>
        <begin position="219"/>
        <end position="272"/>
    </location>
</feature>
<keyword evidence="8" id="KW-1185">Reference proteome</keyword>
<dbReference type="SMART" id="SM00283">
    <property type="entry name" value="MA"/>
    <property type="match status" value="1"/>
</dbReference>
<keyword evidence="4" id="KW-0812">Transmembrane</keyword>
<dbReference type="Gene3D" id="6.10.340.10">
    <property type="match status" value="1"/>
</dbReference>
<dbReference type="PROSITE" id="PS50885">
    <property type="entry name" value="HAMP"/>
    <property type="match status" value="1"/>
</dbReference>
<protein>
    <submittedName>
        <fullName evidence="7">Methyl-accepting chemotaxis protein</fullName>
    </submittedName>
</protein>
<accession>A0A317F9M9</accession>
<dbReference type="InterPro" id="IPR003660">
    <property type="entry name" value="HAMP_dom"/>
</dbReference>
<dbReference type="Proteomes" id="UP000245765">
    <property type="component" value="Unassembled WGS sequence"/>
</dbReference>
<dbReference type="GO" id="GO:0004888">
    <property type="term" value="F:transmembrane signaling receptor activity"/>
    <property type="evidence" value="ECO:0007669"/>
    <property type="project" value="InterPro"/>
</dbReference>
<name>A0A317F9M9_9PROT</name>
<dbReference type="OrthoDB" id="7295762at2"/>
<dbReference type="PRINTS" id="PR00260">
    <property type="entry name" value="CHEMTRNSDUCR"/>
</dbReference>
<organism evidence="7 8">
    <name type="scientific">Falsiroseomonas bella</name>
    <dbReference type="NCBI Taxonomy" id="2184016"/>
    <lineage>
        <taxon>Bacteria</taxon>
        <taxon>Pseudomonadati</taxon>
        <taxon>Pseudomonadota</taxon>
        <taxon>Alphaproteobacteria</taxon>
        <taxon>Acetobacterales</taxon>
        <taxon>Roseomonadaceae</taxon>
        <taxon>Falsiroseomonas</taxon>
    </lineage>
</organism>
<dbReference type="GO" id="GO:0007165">
    <property type="term" value="P:signal transduction"/>
    <property type="evidence" value="ECO:0007669"/>
    <property type="project" value="UniProtKB-KW"/>
</dbReference>
<dbReference type="InterPro" id="IPR004089">
    <property type="entry name" value="MCPsignal_dom"/>
</dbReference>
<feature type="transmembrane region" description="Helical" evidence="4">
    <location>
        <begin position="196"/>
        <end position="216"/>
    </location>
</feature>
<dbReference type="Pfam" id="PF00672">
    <property type="entry name" value="HAMP"/>
    <property type="match status" value="1"/>
</dbReference>
<evidence type="ECO:0000256" key="2">
    <source>
        <dbReference type="ARBA" id="ARBA00029447"/>
    </source>
</evidence>
<evidence type="ECO:0000256" key="4">
    <source>
        <dbReference type="SAM" id="Phobius"/>
    </source>
</evidence>